<sequence length="385" mass="42117">MSQSPDDLLRDDLLKPALLNLDRASLNRRRFMSKLIQYGGLAVGSGVLTACAGQPTSQTTSQAPDPAASSPAASPSGELKKITYGTNWYAQAEHGGFYQAVATGIYRDYGLDVTIKMGGPQVNGTQLLMGGAIDFFMGYVSDAIKAVQENIPKVTVAAMFQKDPQVLLAHPESKAKSLADLKDRPTFIGAAANTTFWPFLKAKFSYSDAQKRPYNFNPAPFLADKTAVQQGYLSSEPLAIRKEGGFEPLVFLLADYGYDPYSTTIECKQSLVDQDPDLVQRFVDASIKGWYSYLNGDPAPANALIKQDNPEMTDEQIQYSIEKMKEYGIVVSGSAETQGIGSMTDERWKSFFDTMSGEGIFPSSLDYKKAYTLKFVNKGVDAYKS</sequence>
<dbReference type="PANTHER" id="PTHR31528:SF3">
    <property type="entry name" value="THIAMINE BIOSYNTHESIS PROTEIN HI_0357-RELATED"/>
    <property type="match status" value="1"/>
</dbReference>
<dbReference type="Gene3D" id="3.40.190.10">
    <property type="entry name" value="Periplasmic binding protein-like II"/>
    <property type="match status" value="2"/>
</dbReference>
<dbReference type="SUPFAM" id="SSF53850">
    <property type="entry name" value="Periplasmic binding protein-like II"/>
    <property type="match status" value="1"/>
</dbReference>
<evidence type="ECO:0000313" key="3">
    <source>
        <dbReference type="EMBL" id="MBW4466155.1"/>
    </source>
</evidence>
<organism evidence="3 4">
    <name type="scientific">Pegethrix bostrychoides GSE-TBD4-15B</name>
    <dbReference type="NCBI Taxonomy" id="2839662"/>
    <lineage>
        <taxon>Bacteria</taxon>
        <taxon>Bacillati</taxon>
        <taxon>Cyanobacteriota</taxon>
        <taxon>Cyanophyceae</taxon>
        <taxon>Oculatellales</taxon>
        <taxon>Oculatellaceae</taxon>
        <taxon>Pegethrix</taxon>
    </lineage>
</organism>
<accession>A0A951U4Z8</accession>
<evidence type="ECO:0000313" key="4">
    <source>
        <dbReference type="Proteomes" id="UP000707356"/>
    </source>
</evidence>
<feature type="domain" description="SsuA/THI5-like" evidence="2">
    <location>
        <begin position="92"/>
        <end position="293"/>
    </location>
</feature>
<reference evidence="3" key="1">
    <citation type="submission" date="2021-05" db="EMBL/GenBank/DDBJ databases">
        <authorList>
            <person name="Pietrasiak N."/>
            <person name="Ward R."/>
            <person name="Stajich J.E."/>
            <person name="Kurbessoian T."/>
        </authorList>
    </citation>
    <scope>NUCLEOTIDE SEQUENCE</scope>
    <source>
        <strain evidence="3">GSE-TBD4-15B</strain>
    </source>
</reference>
<dbReference type="EMBL" id="JAHHHV010000066">
    <property type="protein sequence ID" value="MBW4466155.1"/>
    <property type="molecule type" value="Genomic_DNA"/>
</dbReference>
<comment type="caution">
    <text evidence="3">The sequence shown here is derived from an EMBL/GenBank/DDBJ whole genome shotgun (WGS) entry which is preliminary data.</text>
</comment>
<dbReference type="AlphaFoldDB" id="A0A951U4Z8"/>
<feature type="compositionally biased region" description="Low complexity" evidence="1">
    <location>
        <begin position="61"/>
        <end position="76"/>
    </location>
</feature>
<proteinExistence type="predicted"/>
<dbReference type="PANTHER" id="PTHR31528">
    <property type="entry name" value="4-AMINO-5-HYDROXYMETHYL-2-METHYLPYRIMIDINE PHOSPHATE SYNTHASE THI11-RELATED"/>
    <property type="match status" value="1"/>
</dbReference>
<dbReference type="GO" id="GO:0009228">
    <property type="term" value="P:thiamine biosynthetic process"/>
    <property type="evidence" value="ECO:0007669"/>
    <property type="project" value="InterPro"/>
</dbReference>
<dbReference type="Pfam" id="PF09084">
    <property type="entry name" value="NMT1"/>
    <property type="match status" value="1"/>
</dbReference>
<protein>
    <submittedName>
        <fullName evidence="3">ABC transporter substrate-binding protein</fullName>
    </submittedName>
</protein>
<reference evidence="3" key="2">
    <citation type="journal article" date="2022" name="Microbiol. Resour. Announc.">
        <title>Metagenome Sequencing to Explore Phylogenomics of Terrestrial Cyanobacteria.</title>
        <authorList>
            <person name="Ward R.D."/>
            <person name="Stajich J.E."/>
            <person name="Johansen J.R."/>
            <person name="Huntemann M."/>
            <person name="Clum A."/>
            <person name="Foster B."/>
            <person name="Foster B."/>
            <person name="Roux S."/>
            <person name="Palaniappan K."/>
            <person name="Varghese N."/>
            <person name="Mukherjee S."/>
            <person name="Reddy T.B.K."/>
            <person name="Daum C."/>
            <person name="Copeland A."/>
            <person name="Chen I.A."/>
            <person name="Ivanova N.N."/>
            <person name="Kyrpides N.C."/>
            <person name="Shapiro N."/>
            <person name="Eloe-Fadrosh E.A."/>
            <person name="Pietrasiak N."/>
        </authorList>
    </citation>
    <scope>NUCLEOTIDE SEQUENCE</scope>
    <source>
        <strain evidence="3">GSE-TBD4-15B</strain>
    </source>
</reference>
<dbReference type="InterPro" id="IPR027939">
    <property type="entry name" value="NMT1/THI5"/>
</dbReference>
<feature type="region of interest" description="Disordered" evidence="1">
    <location>
        <begin position="55"/>
        <end position="76"/>
    </location>
</feature>
<dbReference type="InterPro" id="IPR015168">
    <property type="entry name" value="SsuA/THI5"/>
</dbReference>
<name>A0A951U4Z8_9CYAN</name>
<evidence type="ECO:0000256" key="1">
    <source>
        <dbReference type="SAM" id="MobiDB-lite"/>
    </source>
</evidence>
<dbReference type="Proteomes" id="UP000707356">
    <property type="component" value="Unassembled WGS sequence"/>
</dbReference>
<evidence type="ECO:0000259" key="2">
    <source>
        <dbReference type="Pfam" id="PF09084"/>
    </source>
</evidence>
<gene>
    <name evidence="3" type="ORF">KME07_12065</name>
</gene>